<dbReference type="RefSeq" id="WP_008954434.1">
    <property type="nucleotide sequence ID" value="NZ_ACIS01000006.1"/>
</dbReference>
<dbReference type="SUPFAM" id="SSF47413">
    <property type="entry name" value="lambda repressor-like DNA-binding domains"/>
    <property type="match status" value="1"/>
</dbReference>
<dbReference type="SMART" id="SM00530">
    <property type="entry name" value="HTH_XRE"/>
    <property type="match status" value="1"/>
</dbReference>
<evidence type="ECO:0000256" key="1">
    <source>
        <dbReference type="ARBA" id="ARBA00023125"/>
    </source>
</evidence>
<reference evidence="3 4" key="1">
    <citation type="submission" date="2009-02" db="EMBL/GenBank/DDBJ databases">
        <title>Sequencing of the draft genome and assembly of Lutiella nitroferrum 2002.</title>
        <authorList>
            <consortium name="US DOE Joint Genome Institute (JGI-PGF)"/>
            <person name="Lucas S."/>
            <person name="Copeland A."/>
            <person name="Lapidus A."/>
            <person name="Glavina del Rio T."/>
            <person name="Tice H."/>
            <person name="Bruce D."/>
            <person name="Goodwin L."/>
            <person name="Pitluck S."/>
            <person name="Larimer F."/>
            <person name="Land M.L."/>
            <person name="Hauser L."/>
            <person name="Coates J.D."/>
        </authorList>
    </citation>
    <scope>NUCLEOTIDE SEQUENCE [LARGE SCALE GENOMIC DNA]</scope>
    <source>
        <strain evidence="3 4">2002</strain>
    </source>
</reference>
<accession>B9Z4X9</accession>
<dbReference type="PANTHER" id="PTHR46558:SF4">
    <property type="entry name" value="DNA-BIDING PHAGE PROTEIN"/>
    <property type="match status" value="1"/>
</dbReference>
<dbReference type="Gene3D" id="1.10.260.40">
    <property type="entry name" value="lambda repressor-like DNA-binding domains"/>
    <property type="match status" value="1"/>
</dbReference>
<dbReference type="InterPro" id="IPR010982">
    <property type="entry name" value="Lambda_DNA-bd_dom_sf"/>
</dbReference>
<organism evidence="3 4">
    <name type="scientific">Pseudogulbenkiania ferrooxidans 2002</name>
    <dbReference type="NCBI Taxonomy" id="279714"/>
    <lineage>
        <taxon>Bacteria</taxon>
        <taxon>Pseudomonadati</taxon>
        <taxon>Pseudomonadota</taxon>
        <taxon>Betaproteobacteria</taxon>
        <taxon>Neisseriales</taxon>
        <taxon>Chromobacteriaceae</taxon>
        <taxon>Pseudogulbenkiania</taxon>
    </lineage>
</organism>
<proteinExistence type="predicted"/>
<sequence length="65" mass="7123">MTPMKEARKRLGLTQNDLAKAVGASQAHISKLENGTEQVSPDLAKRLAVELGLDVVKILYPNEKH</sequence>
<dbReference type="PANTHER" id="PTHR46558">
    <property type="entry name" value="TRACRIPTIONAL REGULATORY PROTEIN-RELATED-RELATED"/>
    <property type="match status" value="1"/>
</dbReference>
<dbReference type="Pfam" id="PF01381">
    <property type="entry name" value="HTH_3"/>
    <property type="match status" value="1"/>
</dbReference>
<gene>
    <name evidence="3" type="ORF">FuraDRAFT_2414</name>
</gene>
<dbReference type="EMBL" id="ACIS01000006">
    <property type="protein sequence ID" value="EEG08211.1"/>
    <property type="molecule type" value="Genomic_DNA"/>
</dbReference>
<evidence type="ECO:0000313" key="3">
    <source>
        <dbReference type="EMBL" id="EEG08211.1"/>
    </source>
</evidence>
<dbReference type="CDD" id="cd00093">
    <property type="entry name" value="HTH_XRE"/>
    <property type="match status" value="1"/>
</dbReference>
<keyword evidence="1" id="KW-0238">DNA-binding</keyword>
<dbReference type="InterPro" id="IPR001387">
    <property type="entry name" value="Cro/C1-type_HTH"/>
</dbReference>
<evidence type="ECO:0000259" key="2">
    <source>
        <dbReference type="PROSITE" id="PS50943"/>
    </source>
</evidence>
<feature type="domain" description="HTH cro/C1-type" evidence="2">
    <location>
        <begin position="4"/>
        <end position="58"/>
    </location>
</feature>
<dbReference type="AlphaFoldDB" id="B9Z4X9"/>
<dbReference type="Proteomes" id="UP000003165">
    <property type="component" value="Unassembled WGS sequence"/>
</dbReference>
<keyword evidence="4" id="KW-1185">Reference proteome</keyword>
<evidence type="ECO:0000313" key="4">
    <source>
        <dbReference type="Proteomes" id="UP000003165"/>
    </source>
</evidence>
<comment type="caution">
    <text evidence="3">The sequence shown here is derived from an EMBL/GenBank/DDBJ whole genome shotgun (WGS) entry which is preliminary data.</text>
</comment>
<protein>
    <submittedName>
        <fullName evidence="3">Transcriptional regulator, XRE family</fullName>
    </submittedName>
</protein>
<dbReference type="GO" id="GO:0003677">
    <property type="term" value="F:DNA binding"/>
    <property type="evidence" value="ECO:0007669"/>
    <property type="project" value="UniProtKB-KW"/>
</dbReference>
<dbReference type="PROSITE" id="PS50943">
    <property type="entry name" value="HTH_CROC1"/>
    <property type="match status" value="1"/>
</dbReference>
<name>B9Z4X9_9NEIS</name>